<name>A0A0C1Y039_9CYAN</name>
<reference evidence="2" key="2">
    <citation type="journal article" date="2015" name="Genome Announc.">
        <title>Draft Genome Sequence of Filamentous Marine Cyanobacterium Lyngbya confervoides Strain BDU141951.</title>
        <authorList>
            <person name="Chandrababunaidu M.M."/>
            <person name="Sen D."/>
            <person name="Tripathy S."/>
        </authorList>
    </citation>
    <scope>NUCLEOTIDE SEQUENCE</scope>
    <source>
        <strain evidence="2">BDU141951</strain>
    </source>
</reference>
<reference evidence="2" key="1">
    <citation type="submission" date="2014-11" db="EMBL/GenBank/DDBJ databases">
        <authorList>
            <person name="Malar M.C."/>
            <person name="Sen D."/>
            <person name="Tripathy S."/>
        </authorList>
    </citation>
    <scope>NUCLEOTIDE SEQUENCE</scope>
    <source>
        <strain evidence="2">BDU141951</strain>
    </source>
</reference>
<feature type="domain" description="Coenzyme Q-binding protein COQ10 START" evidence="1">
    <location>
        <begin position="58"/>
        <end position="185"/>
    </location>
</feature>
<comment type="caution">
    <text evidence="2">The sequence shown here is derived from an EMBL/GenBank/DDBJ whole genome shotgun (WGS) entry which is preliminary data.</text>
</comment>
<organism evidence="2">
    <name type="scientific">Lyngbya confervoides BDU141951</name>
    <dbReference type="NCBI Taxonomy" id="1574623"/>
    <lineage>
        <taxon>Bacteria</taxon>
        <taxon>Bacillati</taxon>
        <taxon>Cyanobacteriota</taxon>
        <taxon>Cyanophyceae</taxon>
        <taxon>Oscillatoriophycideae</taxon>
        <taxon>Oscillatoriales</taxon>
        <taxon>Microcoleaceae</taxon>
        <taxon>Lyngbya</taxon>
    </lineage>
</organism>
<gene>
    <name evidence="2" type="ORF">QQ91_002935</name>
</gene>
<dbReference type="InterPro" id="IPR005031">
    <property type="entry name" value="COQ10_START"/>
</dbReference>
<dbReference type="PANTHER" id="PTHR34060:SF2">
    <property type="entry name" value="OS03G0837900 PROTEIN"/>
    <property type="match status" value="1"/>
</dbReference>
<proteinExistence type="predicted"/>
<dbReference type="SUPFAM" id="SSF55961">
    <property type="entry name" value="Bet v1-like"/>
    <property type="match status" value="1"/>
</dbReference>
<dbReference type="AlphaFoldDB" id="A0A0C1Y039"/>
<reference evidence="2" key="3">
    <citation type="submission" date="2020-02" db="EMBL/GenBank/DDBJ databases">
        <authorList>
            <person name="Sarangi A.N."/>
            <person name="Ghosh S."/>
            <person name="Mukherjee M."/>
            <person name="Tripathy S."/>
        </authorList>
    </citation>
    <scope>NUCLEOTIDE SEQUENCE</scope>
    <source>
        <strain evidence="2">BDU141951</strain>
    </source>
</reference>
<dbReference type="Gene3D" id="3.30.530.20">
    <property type="match status" value="1"/>
</dbReference>
<protein>
    <submittedName>
        <fullName evidence="2">Cyclase</fullName>
    </submittedName>
</protein>
<sequence>MVSSASLITASRRPQLLFGNQARVKSEQQAAALRRGQILIDTAPHGMMGGSVRAKMYVTASRADLWAQLTQYERWSEFFPNIRRSEVLASNDQVHRLYQVGCKAFLAIAAEVEIYLKVYEDPAHSIQFRLEKGTFHDFAADLTLQDWQNGTLLTYAVQATPLIPVPGFLIEQGMRQDLPGNMEHLRKVLCR</sequence>
<dbReference type="InterPro" id="IPR023393">
    <property type="entry name" value="START-like_dom_sf"/>
</dbReference>
<accession>A0A0C1Y039</accession>
<dbReference type="Pfam" id="PF03364">
    <property type="entry name" value="Polyketide_cyc"/>
    <property type="match status" value="1"/>
</dbReference>
<evidence type="ECO:0000313" key="2">
    <source>
        <dbReference type="EMBL" id="NEV66067.1"/>
    </source>
</evidence>
<dbReference type="PANTHER" id="PTHR34060">
    <property type="entry name" value="POLYKETIDE CYCLASE / DEHYDRASE AND LIPID TRANSPORT PROTEIN"/>
    <property type="match status" value="1"/>
</dbReference>
<evidence type="ECO:0000259" key="1">
    <source>
        <dbReference type="Pfam" id="PF03364"/>
    </source>
</evidence>
<dbReference type="EMBL" id="JTHE02000003">
    <property type="protein sequence ID" value="NEV66067.1"/>
    <property type="molecule type" value="Genomic_DNA"/>
</dbReference>